<comment type="caution">
    <text evidence="2">The sequence shown here is derived from an EMBL/GenBank/DDBJ whole genome shotgun (WGS) entry which is preliminary data.</text>
</comment>
<feature type="compositionally biased region" description="Low complexity" evidence="1">
    <location>
        <begin position="149"/>
        <end position="167"/>
    </location>
</feature>
<gene>
    <name evidence="2" type="ORF">NYPRO_LOCUS5543</name>
</gene>
<feature type="compositionally biased region" description="Gly residues" evidence="1">
    <location>
        <begin position="172"/>
        <end position="185"/>
    </location>
</feature>
<dbReference type="EMBL" id="CAJHUB010000669">
    <property type="protein sequence ID" value="CAD7672748.1"/>
    <property type="molecule type" value="Genomic_DNA"/>
</dbReference>
<feature type="compositionally biased region" description="Basic and acidic residues" evidence="1">
    <location>
        <begin position="195"/>
        <end position="205"/>
    </location>
</feature>
<evidence type="ECO:0000313" key="3">
    <source>
        <dbReference type="Proteomes" id="UP000645828"/>
    </source>
</evidence>
<sequence>MSGHLPMHQAPHSKKSILARAIPGSPPQRGSIKITDVEAQGPAPGAGGAPGGRWWTRNPRASASSSGTPGPATSCDPRRAARRAGHPGERAGRFPREAERAAGPGPRPRGRRGRRGSGYCTFPPGPARSVPTRATERACAASCRAASTPGPAAAASSATEPAVTPAANTALKGGGGNGGSGGGGCASELPVPRDPPSDQRRPGEAKKGAAPCWYSLFLSVGQGLLAAGTLMHSSFCCIERTTEAKEGV</sequence>
<proteinExistence type="predicted"/>
<dbReference type="Proteomes" id="UP000645828">
    <property type="component" value="Unassembled WGS sequence"/>
</dbReference>
<evidence type="ECO:0000313" key="2">
    <source>
        <dbReference type="EMBL" id="CAD7672748.1"/>
    </source>
</evidence>
<feature type="region of interest" description="Disordered" evidence="1">
    <location>
        <begin position="1"/>
        <end position="133"/>
    </location>
</feature>
<dbReference type="AlphaFoldDB" id="A0A811Y7V9"/>
<reference evidence="2" key="1">
    <citation type="submission" date="2020-12" db="EMBL/GenBank/DDBJ databases">
        <authorList>
            <consortium name="Molecular Ecology Group"/>
        </authorList>
    </citation>
    <scope>NUCLEOTIDE SEQUENCE</scope>
    <source>
        <strain evidence="2">TBG_1078</strain>
    </source>
</reference>
<feature type="region of interest" description="Disordered" evidence="1">
    <location>
        <begin position="149"/>
        <end position="205"/>
    </location>
</feature>
<protein>
    <submittedName>
        <fullName evidence="2">(raccoon dog) hypothetical protein</fullName>
    </submittedName>
</protein>
<name>A0A811Y7V9_NYCPR</name>
<evidence type="ECO:0000256" key="1">
    <source>
        <dbReference type="SAM" id="MobiDB-lite"/>
    </source>
</evidence>
<feature type="compositionally biased region" description="Basic and acidic residues" evidence="1">
    <location>
        <begin position="86"/>
        <end position="100"/>
    </location>
</feature>
<keyword evidence="3" id="KW-1185">Reference proteome</keyword>
<organism evidence="2 3">
    <name type="scientific">Nyctereutes procyonoides</name>
    <name type="common">Raccoon dog</name>
    <name type="synonym">Canis procyonoides</name>
    <dbReference type="NCBI Taxonomy" id="34880"/>
    <lineage>
        <taxon>Eukaryota</taxon>
        <taxon>Metazoa</taxon>
        <taxon>Chordata</taxon>
        <taxon>Craniata</taxon>
        <taxon>Vertebrata</taxon>
        <taxon>Euteleostomi</taxon>
        <taxon>Mammalia</taxon>
        <taxon>Eutheria</taxon>
        <taxon>Laurasiatheria</taxon>
        <taxon>Carnivora</taxon>
        <taxon>Caniformia</taxon>
        <taxon>Canidae</taxon>
        <taxon>Nyctereutes</taxon>
    </lineage>
</organism>
<accession>A0A811Y7V9</accession>
<feature type="compositionally biased region" description="Low complexity" evidence="1">
    <location>
        <begin position="61"/>
        <end position="74"/>
    </location>
</feature>